<feature type="region of interest" description="Disordered" evidence="15">
    <location>
        <begin position="450"/>
        <end position="473"/>
    </location>
</feature>
<dbReference type="Pfam" id="PF10613">
    <property type="entry name" value="Lig_chan-Glu_bd"/>
    <property type="match status" value="1"/>
</dbReference>
<evidence type="ECO:0000256" key="13">
    <source>
        <dbReference type="ARBA" id="ARBA00023303"/>
    </source>
</evidence>
<evidence type="ECO:0000256" key="7">
    <source>
        <dbReference type="ARBA" id="ARBA00023065"/>
    </source>
</evidence>
<dbReference type="Gene3D" id="1.10.287.70">
    <property type="match status" value="2"/>
</dbReference>
<dbReference type="InterPro" id="IPR001320">
    <property type="entry name" value="Iontro_rcpt_C"/>
</dbReference>
<dbReference type="InterPro" id="IPR028082">
    <property type="entry name" value="Peripla_BP_I"/>
</dbReference>
<dbReference type="Pfam" id="PF00060">
    <property type="entry name" value="Lig_chan"/>
    <property type="match status" value="2"/>
</dbReference>
<keyword evidence="21" id="KW-1185">Reference proteome</keyword>
<dbReference type="Gene3D" id="3.40.190.10">
    <property type="entry name" value="Periplasmic binding protein-like II"/>
    <property type="match status" value="2"/>
</dbReference>
<feature type="transmembrane region" description="Helical" evidence="16">
    <location>
        <begin position="669"/>
        <end position="691"/>
    </location>
</feature>
<feature type="transmembrane region" description="Helical" evidence="16">
    <location>
        <begin position="846"/>
        <end position="868"/>
    </location>
</feature>
<dbReference type="SUPFAM" id="SSF53850">
    <property type="entry name" value="Periplasmic binding protein-like II"/>
    <property type="match status" value="1"/>
</dbReference>
<feature type="region of interest" description="Disordered" evidence="15">
    <location>
        <begin position="701"/>
        <end position="746"/>
    </location>
</feature>
<dbReference type="SUPFAM" id="SSF53822">
    <property type="entry name" value="Periplasmic binding protein-like I"/>
    <property type="match status" value="1"/>
</dbReference>
<feature type="domain" description="Ionotropic glutamate receptor L-glutamate and glycine-binding" evidence="19">
    <location>
        <begin position="552"/>
        <end position="617"/>
    </location>
</feature>
<evidence type="ECO:0000259" key="18">
    <source>
        <dbReference type="SMART" id="SM00079"/>
    </source>
</evidence>
<dbReference type="FunFam" id="3.40.50.2300:FF:000004">
    <property type="entry name" value="Glutamate receptor, ionotropic, AMPA 2"/>
    <property type="match status" value="1"/>
</dbReference>
<dbReference type="FunFam" id="3.40.190.10:FF:000666">
    <property type="entry name" value="Glutamate receptor, ionotropic, AMPA 2a"/>
    <property type="match status" value="1"/>
</dbReference>
<dbReference type="GO" id="GO:0045211">
    <property type="term" value="C:postsynaptic membrane"/>
    <property type="evidence" value="ECO:0007669"/>
    <property type="project" value="UniProtKB-SubCell"/>
</dbReference>
<evidence type="ECO:0000256" key="6">
    <source>
        <dbReference type="ARBA" id="ARBA00023018"/>
    </source>
</evidence>
<evidence type="ECO:0000313" key="21">
    <source>
        <dbReference type="Proteomes" id="UP000324632"/>
    </source>
</evidence>
<feature type="compositionally biased region" description="Basic and acidic residues" evidence="15">
    <location>
        <begin position="736"/>
        <end position="746"/>
    </location>
</feature>
<keyword evidence="9 20" id="KW-0675">Receptor</keyword>
<evidence type="ECO:0000256" key="12">
    <source>
        <dbReference type="ARBA" id="ARBA00023286"/>
    </source>
</evidence>
<dbReference type="FunFam" id="3.40.190.10:FF:000001">
    <property type="entry name" value="Glutamate receptor ionotropic, kainate 2"/>
    <property type="match status" value="1"/>
</dbReference>
<keyword evidence="4 17" id="KW-0732">Signal</keyword>
<dbReference type="SMART" id="SM00079">
    <property type="entry name" value="PBPe"/>
    <property type="match status" value="1"/>
</dbReference>
<dbReference type="Gene3D" id="3.40.50.2300">
    <property type="match status" value="2"/>
</dbReference>
<evidence type="ECO:0000256" key="9">
    <source>
        <dbReference type="ARBA" id="ARBA00023170"/>
    </source>
</evidence>
<name>A0A5A9PDQ2_9TELE</name>
<keyword evidence="10" id="KW-0325">Glycoprotein</keyword>
<proteinExistence type="predicted"/>
<dbReference type="GO" id="GO:0022824">
    <property type="term" value="F:transmitter-gated monoatomic ion channel activity"/>
    <property type="evidence" value="ECO:0007669"/>
    <property type="project" value="UniProtKB-ARBA"/>
</dbReference>
<dbReference type="InterPro" id="IPR019594">
    <property type="entry name" value="Glu/Gly-bd"/>
</dbReference>
<keyword evidence="12" id="KW-1071">Ligand-gated ion channel</keyword>
<accession>A0A5A9PDQ2</accession>
<comment type="caution">
    <text evidence="20">The sequence shown here is derived from an EMBL/GenBank/DDBJ whole genome shotgun (WGS) entry which is preliminary data.</text>
</comment>
<comment type="subcellular location">
    <subcellularLocation>
        <location evidence="14">Postsynaptic cell membrane</location>
        <topology evidence="14">Multi-pass membrane protein</topology>
    </subcellularLocation>
</comment>
<keyword evidence="6" id="KW-0770">Synapse</keyword>
<feature type="chain" id="PRO_5022658378" evidence="17">
    <location>
        <begin position="35"/>
        <end position="1120"/>
    </location>
</feature>
<evidence type="ECO:0000256" key="16">
    <source>
        <dbReference type="SAM" id="Phobius"/>
    </source>
</evidence>
<evidence type="ECO:0000256" key="2">
    <source>
        <dbReference type="ARBA" id="ARBA00022475"/>
    </source>
</evidence>
<evidence type="ECO:0000256" key="4">
    <source>
        <dbReference type="ARBA" id="ARBA00022729"/>
    </source>
</evidence>
<gene>
    <name evidence="20" type="ORF">E1301_Tti008223</name>
</gene>
<evidence type="ECO:0000256" key="14">
    <source>
        <dbReference type="ARBA" id="ARBA00034104"/>
    </source>
</evidence>
<keyword evidence="5 16" id="KW-1133">Transmembrane helix</keyword>
<feature type="compositionally biased region" description="Polar residues" evidence="15">
    <location>
        <begin position="451"/>
        <end position="463"/>
    </location>
</feature>
<dbReference type="EMBL" id="SOYY01000006">
    <property type="protein sequence ID" value="KAA0720150.1"/>
    <property type="molecule type" value="Genomic_DNA"/>
</dbReference>
<dbReference type="Pfam" id="PF01094">
    <property type="entry name" value="ANF_receptor"/>
    <property type="match status" value="1"/>
</dbReference>
<feature type="compositionally biased region" description="Low complexity" evidence="15">
    <location>
        <begin position="709"/>
        <end position="729"/>
    </location>
</feature>
<keyword evidence="13" id="KW-0407">Ion channel</keyword>
<evidence type="ECO:0000256" key="17">
    <source>
        <dbReference type="SAM" id="SignalP"/>
    </source>
</evidence>
<dbReference type="InterPro" id="IPR001828">
    <property type="entry name" value="ANF_lig-bd_rcpt"/>
</dbReference>
<evidence type="ECO:0000256" key="3">
    <source>
        <dbReference type="ARBA" id="ARBA00022692"/>
    </source>
</evidence>
<evidence type="ECO:0000256" key="15">
    <source>
        <dbReference type="SAM" id="MobiDB-lite"/>
    </source>
</evidence>
<dbReference type="PANTHER" id="PTHR18966">
    <property type="entry name" value="IONOTROPIC GLUTAMATE RECEPTOR"/>
    <property type="match status" value="1"/>
</dbReference>
<keyword evidence="11" id="KW-0628">Postsynaptic cell membrane</keyword>
<dbReference type="InterPro" id="IPR015683">
    <property type="entry name" value="Ionotropic_Glu_rcpt"/>
</dbReference>
<feature type="transmembrane region" description="Helical" evidence="16">
    <location>
        <begin position="1036"/>
        <end position="1058"/>
    </location>
</feature>
<dbReference type="Proteomes" id="UP000324632">
    <property type="component" value="Chromosome 6"/>
</dbReference>
<protein>
    <submittedName>
        <fullName evidence="20">Glutamate receptor 1</fullName>
    </submittedName>
</protein>
<dbReference type="GO" id="GO:0007166">
    <property type="term" value="P:cell surface receptor signaling pathway"/>
    <property type="evidence" value="ECO:0007669"/>
    <property type="project" value="UniProtKB-ARBA"/>
</dbReference>
<sequence length="1120" mass="125617">MFGIWLFVSFTDANGNMRQSFALLFTGLLGLCSCSSFPSNINIGGLFPTDSHEYDVFRFALSQHNDVPKLVPQVDMVDTGSSFAMTYAFCSQFSKGVYAIIGLYDRRTMNMLMSFCGALHVCFVTPSFPIDTNNQFVIQLRPELQDALIALVEHYKWTKFVYMYSSDSGLTVLQKILDTAAEKTWQVTSINFDTLTEAAFLKVIQDLDNKKEYKIILDCELERLISILNLIATQKKNMKNYHYILANLGFMDLNLTEFKKGGANVTGFQLMNNTDPAVRRMIQEWVEFDSKDLKSPKRRLKYTGALTYDGVTVMATAFQNLRKQRIDISRRGNAGECLANPPAPWGQGIDIQRALQQVKFEGLTGNVQFNDRGHRTNFTVNVMEFSPNGHKKVGYWNEHEKYVSTATYTSVLNETFGLQNRTYVVTTILDPFDFGSGSCAPTFPEAEIEGETSTPSATFSREGTLTGRPQGEQHRARTFTITALIGRVWRPLTHRVFRFSPGVLAADHTLHWTVPGKPDLTPWRGVGSYTHDSCYHSQTDSVCSCPARQESPYVMLKKNHEQLQGNDKYEGYCVELAAEIAKHVGYSYRLELVGDGKYGAKDSETKMWNGMVGELVYGKADVAVAPLTITLVREEVIDFSKPFMSLGISIMIKKPTKSKPGVFSFLDPLAYEIWMCIVFAYIGVSVVLFLVSRFSPYEWQTDDEEDGTEQQNQNQNQPPSPEHNQSPNQHGQNQNQRDEKQEKQPEHTNEFGIFNSLWFSLGAFMQQGCDISPRKIKFKDQAYSMFKDYCLSLKDQQEMFVVIPKMTNTGSSVSVGGHMLWHGQYKEEQNQNIIQRSLSGRIVGGVWWFFTLIIISSYTANLAAFLTVERMVSPIESAEDLAKQTEIAYGTLDGGSTKEFFRRSKIAVFEKMWSYMKSAEPSVFLKTTDEGVVRVRKSKGKYAYLLESTMNEYIEQRKPCDTMKVGGNLDSKGYGVATPKGSALRNPVNLAVLKLNEQGLLDKLKNKWWYDKGECGSGGGDSKDKTSALSLSNVAGVFYILIGGLGLAMLVALVEFCYKSRIESQRMKQIIDAAMLSSSMTRMGSGGENGRVMAHDFPKAAQTLPCMGQAAAMGLSTTGM</sequence>
<feature type="signal peptide" evidence="17">
    <location>
        <begin position="1"/>
        <end position="34"/>
    </location>
</feature>
<keyword evidence="2" id="KW-1003">Cell membrane</keyword>
<organism evidence="20 21">
    <name type="scientific">Triplophysa tibetana</name>
    <dbReference type="NCBI Taxonomy" id="1572043"/>
    <lineage>
        <taxon>Eukaryota</taxon>
        <taxon>Metazoa</taxon>
        <taxon>Chordata</taxon>
        <taxon>Craniata</taxon>
        <taxon>Vertebrata</taxon>
        <taxon>Euteleostomi</taxon>
        <taxon>Actinopterygii</taxon>
        <taxon>Neopterygii</taxon>
        <taxon>Teleostei</taxon>
        <taxon>Ostariophysi</taxon>
        <taxon>Cypriniformes</taxon>
        <taxon>Nemacheilidae</taxon>
        <taxon>Triplophysa</taxon>
    </lineage>
</organism>
<evidence type="ECO:0000313" key="20">
    <source>
        <dbReference type="EMBL" id="KAA0720150.1"/>
    </source>
</evidence>
<dbReference type="AlphaFoldDB" id="A0A5A9PDQ2"/>
<keyword evidence="8 16" id="KW-0472">Membrane</keyword>
<keyword evidence="3 16" id="KW-0812">Transmembrane</keyword>
<evidence type="ECO:0000256" key="8">
    <source>
        <dbReference type="ARBA" id="ARBA00023136"/>
    </source>
</evidence>
<dbReference type="SMART" id="SM00918">
    <property type="entry name" value="Lig_chan-Glu_bd"/>
    <property type="match status" value="1"/>
</dbReference>
<evidence type="ECO:0000256" key="10">
    <source>
        <dbReference type="ARBA" id="ARBA00023180"/>
    </source>
</evidence>
<evidence type="ECO:0000256" key="11">
    <source>
        <dbReference type="ARBA" id="ARBA00023257"/>
    </source>
</evidence>
<reference evidence="20 21" key="1">
    <citation type="journal article" date="2019" name="Mol. Ecol. Resour.">
        <title>Chromosome-level genome assembly of Triplophysa tibetana, a fish adapted to the harsh high-altitude environment of the Tibetan Plateau.</title>
        <authorList>
            <person name="Yang X."/>
            <person name="Liu H."/>
            <person name="Ma Z."/>
            <person name="Zou Y."/>
            <person name="Zou M."/>
            <person name="Mao Y."/>
            <person name="Li X."/>
            <person name="Wang H."/>
            <person name="Chen T."/>
            <person name="Wang W."/>
            <person name="Yang R."/>
        </authorList>
    </citation>
    <scope>NUCLEOTIDE SEQUENCE [LARGE SCALE GENOMIC DNA]</scope>
    <source>
        <strain evidence="20">TTIB1903HZAU</strain>
        <tissue evidence="20">Muscle</tissue>
    </source>
</reference>
<keyword evidence="7" id="KW-0406">Ion transport</keyword>
<evidence type="ECO:0000259" key="19">
    <source>
        <dbReference type="SMART" id="SM00918"/>
    </source>
</evidence>
<evidence type="ECO:0000256" key="1">
    <source>
        <dbReference type="ARBA" id="ARBA00022448"/>
    </source>
</evidence>
<evidence type="ECO:0000256" key="5">
    <source>
        <dbReference type="ARBA" id="ARBA00022989"/>
    </source>
</evidence>
<keyword evidence="1" id="KW-0813">Transport</keyword>
<feature type="domain" description="Ionotropic glutamate receptor C-terminal" evidence="18">
    <location>
        <begin position="542"/>
        <end position="1011"/>
    </location>
</feature>